<evidence type="ECO:0000313" key="3">
    <source>
        <dbReference type="Proteomes" id="UP000237000"/>
    </source>
</evidence>
<dbReference type="SUPFAM" id="SSF53098">
    <property type="entry name" value="Ribonuclease H-like"/>
    <property type="match status" value="1"/>
</dbReference>
<feature type="non-terminal residue" evidence="2">
    <location>
        <position position="179"/>
    </location>
</feature>
<dbReference type="InterPro" id="IPR044730">
    <property type="entry name" value="RNase_H-like_dom_plant"/>
</dbReference>
<dbReference type="PROSITE" id="PS50879">
    <property type="entry name" value="RNASE_H_1"/>
    <property type="match status" value="1"/>
</dbReference>
<accession>A0A2P5AKE9</accession>
<dbReference type="Proteomes" id="UP000237000">
    <property type="component" value="Unassembled WGS sequence"/>
</dbReference>
<dbReference type="CDD" id="cd06222">
    <property type="entry name" value="RNase_H_like"/>
    <property type="match status" value="1"/>
</dbReference>
<evidence type="ECO:0000259" key="1">
    <source>
        <dbReference type="PROSITE" id="PS50879"/>
    </source>
</evidence>
<organism evidence="2 3">
    <name type="scientific">Trema orientale</name>
    <name type="common">Charcoal tree</name>
    <name type="synonym">Celtis orientalis</name>
    <dbReference type="NCBI Taxonomy" id="63057"/>
    <lineage>
        <taxon>Eukaryota</taxon>
        <taxon>Viridiplantae</taxon>
        <taxon>Streptophyta</taxon>
        <taxon>Embryophyta</taxon>
        <taxon>Tracheophyta</taxon>
        <taxon>Spermatophyta</taxon>
        <taxon>Magnoliopsida</taxon>
        <taxon>eudicotyledons</taxon>
        <taxon>Gunneridae</taxon>
        <taxon>Pentapetalae</taxon>
        <taxon>rosids</taxon>
        <taxon>fabids</taxon>
        <taxon>Rosales</taxon>
        <taxon>Cannabaceae</taxon>
        <taxon>Trema</taxon>
    </lineage>
</organism>
<comment type="caution">
    <text evidence="2">The sequence shown here is derived from an EMBL/GenBank/DDBJ whole genome shotgun (WGS) entry which is preliminary data.</text>
</comment>
<dbReference type="GO" id="GO:0004523">
    <property type="term" value="F:RNA-DNA hybrid ribonuclease activity"/>
    <property type="evidence" value="ECO:0007669"/>
    <property type="project" value="InterPro"/>
</dbReference>
<dbReference type="InterPro" id="IPR012337">
    <property type="entry name" value="RNaseH-like_sf"/>
</dbReference>
<dbReference type="OrthoDB" id="1166390at2759"/>
<gene>
    <name evidence="2" type="ORF">TorRG33x02_348220</name>
</gene>
<dbReference type="InterPro" id="IPR002156">
    <property type="entry name" value="RNaseH_domain"/>
</dbReference>
<sequence>MRPPKAPRILEVQWHVPPVGWLKVNTDGSAFGSPGLAGCGGIFRTSRGFFKGAFAISLGKCFAFEAELAGAIHAISYSWDFGWKNLWLESDSSYLVTLLKAHSPSVPWRWKPSWLRCIDRISKMNFHVSHIFREGNSVAVLLASGATSIQAPTWWHHTPSFIQEAFYKDYSGRCNFHFS</sequence>
<dbReference type="GO" id="GO:0003676">
    <property type="term" value="F:nucleic acid binding"/>
    <property type="evidence" value="ECO:0007669"/>
    <property type="project" value="InterPro"/>
</dbReference>
<protein>
    <submittedName>
        <fullName evidence="2">Ribonuclease H</fullName>
    </submittedName>
</protein>
<dbReference type="STRING" id="63057.A0A2P5AKE9"/>
<proteinExistence type="predicted"/>
<reference evidence="3" key="1">
    <citation type="submission" date="2016-06" db="EMBL/GenBank/DDBJ databases">
        <title>Parallel loss of symbiosis genes in relatives of nitrogen-fixing non-legume Parasponia.</title>
        <authorList>
            <person name="Van Velzen R."/>
            <person name="Holmer R."/>
            <person name="Bu F."/>
            <person name="Rutten L."/>
            <person name="Van Zeijl A."/>
            <person name="Liu W."/>
            <person name="Santuari L."/>
            <person name="Cao Q."/>
            <person name="Sharma T."/>
            <person name="Shen D."/>
            <person name="Roswanjaya Y."/>
            <person name="Wardhani T."/>
            <person name="Kalhor M.S."/>
            <person name="Jansen J."/>
            <person name="Van den Hoogen J."/>
            <person name="Gungor B."/>
            <person name="Hartog M."/>
            <person name="Hontelez J."/>
            <person name="Verver J."/>
            <person name="Yang W.-C."/>
            <person name="Schijlen E."/>
            <person name="Repin R."/>
            <person name="Schilthuizen M."/>
            <person name="Schranz E."/>
            <person name="Heidstra R."/>
            <person name="Miyata K."/>
            <person name="Fedorova E."/>
            <person name="Kohlen W."/>
            <person name="Bisseling T."/>
            <person name="Smit S."/>
            <person name="Geurts R."/>
        </authorList>
    </citation>
    <scope>NUCLEOTIDE SEQUENCE [LARGE SCALE GENOMIC DNA]</scope>
    <source>
        <strain evidence="3">cv. RG33-2</strain>
    </source>
</reference>
<dbReference type="Pfam" id="PF13456">
    <property type="entry name" value="RVT_3"/>
    <property type="match status" value="1"/>
</dbReference>
<dbReference type="InterPro" id="IPR036397">
    <property type="entry name" value="RNaseH_sf"/>
</dbReference>
<dbReference type="EMBL" id="JXTC01000805">
    <property type="protein sequence ID" value="PON37013.1"/>
    <property type="molecule type" value="Genomic_DNA"/>
</dbReference>
<feature type="domain" description="RNase H type-1" evidence="1">
    <location>
        <begin position="18"/>
        <end position="152"/>
    </location>
</feature>
<dbReference type="InterPro" id="IPR053151">
    <property type="entry name" value="RNase_H-like"/>
</dbReference>
<dbReference type="PANTHER" id="PTHR47723:SF23">
    <property type="entry name" value="REVERSE TRANSCRIPTASE-LIKE PROTEIN"/>
    <property type="match status" value="1"/>
</dbReference>
<dbReference type="AlphaFoldDB" id="A0A2P5AKE9"/>
<evidence type="ECO:0000313" key="2">
    <source>
        <dbReference type="EMBL" id="PON37013.1"/>
    </source>
</evidence>
<name>A0A2P5AKE9_TREOI</name>
<dbReference type="PANTHER" id="PTHR47723">
    <property type="entry name" value="OS05G0353850 PROTEIN"/>
    <property type="match status" value="1"/>
</dbReference>
<keyword evidence="3" id="KW-1185">Reference proteome</keyword>
<dbReference type="Gene3D" id="3.30.420.10">
    <property type="entry name" value="Ribonuclease H-like superfamily/Ribonuclease H"/>
    <property type="match status" value="1"/>
</dbReference>
<dbReference type="InParanoid" id="A0A2P5AKE9"/>